<keyword evidence="3" id="KW-0949">S-adenosyl-L-methionine</keyword>
<evidence type="ECO:0000256" key="6">
    <source>
        <dbReference type="ARBA" id="ARBA00023453"/>
    </source>
</evidence>
<keyword evidence="5" id="KW-0438">Lignin biosynthesis</keyword>
<evidence type="ECO:0000256" key="4">
    <source>
        <dbReference type="ARBA" id="ARBA00022723"/>
    </source>
</evidence>
<dbReference type="EMBL" id="CACSLK010026087">
    <property type="protein sequence ID" value="CAA0825657.1"/>
    <property type="molecule type" value="Genomic_DNA"/>
</dbReference>
<dbReference type="GO" id="GO:0046872">
    <property type="term" value="F:metal ion binding"/>
    <property type="evidence" value="ECO:0007669"/>
    <property type="project" value="UniProtKB-KW"/>
</dbReference>
<keyword evidence="1 7" id="KW-0489">Methyltransferase</keyword>
<evidence type="ECO:0000256" key="1">
    <source>
        <dbReference type="ARBA" id="ARBA00022603"/>
    </source>
</evidence>
<dbReference type="InterPro" id="IPR029063">
    <property type="entry name" value="SAM-dependent_MTases_sf"/>
</dbReference>
<dbReference type="PANTHER" id="PTHR10509:SF34">
    <property type="entry name" value="TAPETUM-SPECIFIC METHYLTRANSFERASE 1"/>
    <property type="match status" value="1"/>
</dbReference>
<dbReference type="PROSITE" id="PS51682">
    <property type="entry name" value="SAM_OMT_I"/>
    <property type="match status" value="1"/>
</dbReference>
<feature type="non-terminal residue" evidence="7">
    <location>
        <position position="295"/>
    </location>
</feature>
<gene>
    <name evidence="7" type="ORF">SHERM_22401</name>
</gene>
<evidence type="ECO:0000313" key="8">
    <source>
        <dbReference type="Proteomes" id="UP001153555"/>
    </source>
</evidence>
<dbReference type="SUPFAM" id="SSF53335">
    <property type="entry name" value="S-adenosyl-L-methionine-dependent methyltransferases"/>
    <property type="match status" value="1"/>
</dbReference>
<evidence type="ECO:0000256" key="5">
    <source>
        <dbReference type="ARBA" id="ARBA00022733"/>
    </source>
</evidence>
<proteinExistence type="inferred from homology"/>
<organism evidence="7 8">
    <name type="scientific">Striga hermonthica</name>
    <name type="common">Purple witchweed</name>
    <name type="synonym">Buchnera hermonthica</name>
    <dbReference type="NCBI Taxonomy" id="68872"/>
    <lineage>
        <taxon>Eukaryota</taxon>
        <taxon>Viridiplantae</taxon>
        <taxon>Streptophyta</taxon>
        <taxon>Embryophyta</taxon>
        <taxon>Tracheophyta</taxon>
        <taxon>Spermatophyta</taxon>
        <taxon>Magnoliopsida</taxon>
        <taxon>eudicotyledons</taxon>
        <taxon>Gunneridae</taxon>
        <taxon>Pentapetalae</taxon>
        <taxon>asterids</taxon>
        <taxon>lamiids</taxon>
        <taxon>Lamiales</taxon>
        <taxon>Orobanchaceae</taxon>
        <taxon>Buchnereae</taxon>
        <taxon>Striga</taxon>
    </lineage>
</organism>
<comment type="caution">
    <text evidence="7">The sequence shown here is derived from an EMBL/GenBank/DDBJ whole genome shotgun (WGS) entry which is preliminary data.</text>
</comment>
<dbReference type="OrthoDB" id="10251242at2759"/>
<dbReference type="GO" id="GO:0008171">
    <property type="term" value="F:O-methyltransferase activity"/>
    <property type="evidence" value="ECO:0007669"/>
    <property type="project" value="InterPro"/>
</dbReference>
<sequence>LIGATLLRLLSLRFHVGIFIIVDAILKTASLLSLLTRVSKLLDLWVVNQLKQCRHQVASLYLLETSAYPREHQQLKELREASVEKYQHRSVMNVPADEAQFLSMILKMMNAKKTIEVGVFTGYSLLATALALPIDAKAGVQHKVHFIASDATSAMKEILDNGEEGTFDFAFVDADKESYIKYHDELLKLVRVGGIIGYDNTLWSGTVALADEDLSQEWKDRIGINRILLRSFNAFLASDSRIEQINDSQGSLLAGCREVDHRTPDIIFYFFFGASGTSLCIMCPIDNPIMIDLIV</sequence>
<keyword evidence="8" id="KW-1185">Reference proteome</keyword>
<keyword evidence="4" id="KW-0479">Metal-binding</keyword>
<evidence type="ECO:0000313" key="7">
    <source>
        <dbReference type="EMBL" id="CAA0825657.1"/>
    </source>
</evidence>
<dbReference type="InterPro" id="IPR002935">
    <property type="entry name" value="SAM_O-MeTrfase"/>
</dbReference>
<dbReference type="GO" id="GO:0032259">
    <property type="term" value="P:methylation"/>
    <property type="evidence" value="ECO:0007669"/>
    <property type="project" value="UniProtKB-KW"/>
</dbReference>
<dbReference type="InterPro" id="IPR050362">
    <property type="entry name" value="Cation-dep_OMT"/>
</dbReference>
<dbReference type="GO" id="GO:0009809">
    <property type="term" value="P:lignin biosynthetic process"/>
    <property type="evidence" value="ECO:0007669"/>
    <property type="project" value="UniProtKB-KW"/>
</dbReference>
<dbReference type="PANTHER" id="PTHR10509">
    <property type="entry name" value="O-METHYLTRANSFERASE-RELATED"/>
    <property type="match status" value="1"/>
</dbReference>
<protein>
    <submittedName>
        <fullName evidence="7">S-adenosyl-L-methionine-dependent methyltransferases superfamily protein</fullName>
    </submittedName>
</protein>
<dbReference type="AlphaFoldDB" id="A0A9N7N6N3"/>
<dbReference type="Proteomes" id="UP001153555">
    <property type="component" value="Unassembled WGS sequence"/>
</dbReference>
<dbReference type="Pfam" id="PF01596">
    <property type="entry name" value="Methyltransf_3"/>
    <property type="match status" value="1"/>
</dbReference>
<accession>A0A9N7N6N3</accession>
<comment type="similarity">
    <text evidence="6">Belongs to the class I-like SAM-binding methyltransferase superfamily. Cation-dependent O-methyltransferase family.</text>
</comment>
<dbReference type="Gene3D" id="3.40.50.150">
    <property type="entry name" value="Vaccinia Virus protein VP39"/>
    <property type="match status" value="2"/>
</dbReference>
<evidence type="ECO:0000256" key="3">
    <source>
        <dbReference type="ARBA" id="ARBA00022691"/>
    </source>
</evidence>
<dbReference type="GO" id="GO:0008757">
    <property type="term" value="F:S-adenosylmethionine-dependent methyltransferase activity"/>
    <property type="evidence" value="ECO:0007669"/>
    <property type="project" value="TreeGrafter"/>
</dbReference>
<name>A0A9N7N6N3_STRHE</name>
<reference evidence="7" key="1">
    <citation type="submission" date="2019-12" db="EMBL/GenBank/DDBJ databases">
        <authorList>
            <person name="Scholes J."/>
        </authorList>
    </citation>
    <scope>NUCLEOTIDE SEQUENCE</scope>
</reference>
<keyword evidence="2" id="KW-0808">Transferase</keyword>
<evidence type="ECO:0000256" key="2">
    <source>
        <dbReference type="ARBA" id="ARBA00022679"/>
    </source>
</evidence>